<evidence type="ECO:0000256" key="6">
    <source>
        <dbReference type="RuleBase" id="RU362124"/>
    </source>
</evidence>
<dbReference type="GO" id="GO:0003677">
    <property type="term" value="F:DNA binding"/>
    <property type="evidence" value="ECO:0007669"/>
    <property type="project" value="UniProtKB-KW"/>
</dbReference>
<comment type="similarity">
    <text evidence="1 6">Belongs to the sigma-70 factor family.</text>
</comment>
<dbReference type="GO" id="GO:0016987">
    <property type="term" value="F:sigma factor activity"/>
    <property type="evidence" value="ECO:0007669"/>
    <property type="project" value="UniProtKB-KW"/>
</dbReference>
<dbReference type="EMBL" id="DRFN01000029">
    <property type="protein sequence ID" value="HDZ52360.1"/>
    <property type="molecule type" value="Genomic_DNA"/>
</dbReference>
<sequence length="223" mass="25399">MTITYAAARNAPMLALEDERVLLKDWQDSKDKFALESLVLSHARIVFYWARKLSDNQAEREDLISEGILGLIHAADLFDLDRDVRFSTYAKWWVKNATMTARNHLRTIVETPAGVQRTVQHSIDDDESFALLASEDPNPEEAVIAQSSQSLIRARLFEAMALLPPMDREVLQARTLRQPPESIQDLATRMAVTPAKLRQVERRAMTRLKYELAARGVLTSKMH</sequence>
<keyword evidence="5 6" id="KW-0804">Transcription</keyword>
<dbReference type="PANTHER" id="PTHR30376">
    <property type="entry name" value="SIGMA FACTOR RPOH HEAT SHOCK RELATED"/>
    <property type="match status" value="1"/>
</dbReference>
<dbReference type="PROSITE" id="PS00716">
    <property type="entry name" value="SIGMA70_2"/>
    <property type="match status" value="1"/>
</dbReference>
<organism evidence="7 8">
    <name type="scientific">Sulfitobacter litoralis</name>
    <dbReference type="NCBI Taxonomy" id="335975"/>
    <lineage>
        <taxon>Bacteria</taxon>
        <taxon>Pseudomonadati</taxon>
        <taxon>Pseudomonadota</taxon>
        <taxon>Alphaproteobacteria</taxon>
        <taxon>Rhodobacterales</taxon>
        <taxon>Roseobacteraceae</taxon>
        <taxon>Sulfitobacter</taxon>
    </lineage>
</organism>
<evidence type="ECO:0000256" key="3">
    <source>
        <dbReference type="ARBA" id="ARBA00023082"/>
    </source>
</evidence>
<evidence type="ECO:0000256" key="5">
    <source>
        <dbReference type="ARBA" id="ARBA00023163"/>
    </source>
</evidence>
<keyword evidence="2 6" id="KW-0805">Transcription regulation</keyword>
<evidence type="ECO:0000313" key="8">
    <source>
        <dbReference type="Proteomes" id="UP000885704"/>
    </source>
</evidence>
<dbReference type="SUPFAM" id="SSF88659">
    <property type="entry name" value="Sigma3 and sigma4 domains of RNA polymerase sigma factors"/>
    <property type="match status" value="1"/>
</dbReference>
<dbReference type="PRINTS" id="PR00046">
    <property type="entry name" value="SIGMA70FCT"/>
</dbReference>
<accession>A0A7V1F1J2</accession>
<proteinExistence type="inferred from homology"/>
<reference evidence="7" key="1">
    <citation type="journal article" date="2020" name="mSystems">
        <title>Genome- and Community-Level Interaction Insights into Carbon Utilization and Element Cycling Functions of Hydrothermarchaeota in Hydrothermal Sediment.</title>
        <authorList>
            <person name="Zhou Z."/>
            <person name="Liu Y."/>
            <person name="Xu W."/>
            <person name="Pan J."/>
            <person name="Luo Z.H."/>
            <person name="Li M."/>
        </authorList>
    </citation>
    <scope>NUCLEOTIDE SEQUENCE [LARGE SCALE GENOMIC DNA]</scope>
    <source>
        <strain evidence="7">HyVt-323</strain>
    </source>
</reference>
<dbReference type="RefSeq" id="WP_093732862.1">
    <property type="nucleotide sequence ID" value="NZ_CAXBMM010000002.1"/>
</dbReference>
<dbReference type="InterPro" id="IPR050813">
    <property type="entry name" value="Sigma-70_Factor"/>
</dbReference>
<evidence type="ECO:0000313" key="7">
    <source>
        <dbReference type="EMBL" id="HDZ52360.1"/>
    </source>
</evidence>
<dbReference type="GO" id="GO:0006352">
    <property type="term" value="P:DNA-templated transcription initiation"/>
    <property type="evidence" value="ECO:0007669"/>
    <property type="project" value="InterPro"/>
</dbReference>
<dbReference type="PANTHER" id="PTHR30376:SF3">
    <property type="entry name" value="RNA POLYMERASE SIGMA FACTOR RPOH"/>
    <property type="match status" value="1"/>
</dbReference>
<dbReference type="InterPro" id="IPR007627">
    <property type="entry name" value="RNA_pol_sigma70_r2"/>
</dbReference>
<dbReference type="AlphaFoldDB" id="A0A7V1F1J2"/>
<keyword evidence="4 6" id="KW-0238">DNA-binding</keyword>
<keyword evidence="3 6" id="KW-0731">Sigma factor</keyword>
<evidence type="ECO:0000256" key="2">
    <source>
        <dbReference type="ARBA" id="ARBA00023015"/>
    </source>
</evidence>
<dbReference type="PROSITE" id="PS00715">
    <property type="entry name" value="SIGMA70_1"/>
    <property type="match status" value="1"/>
</dbReference>
<dbReference type="Gene3D" id="1.20.140.160">
    <property type="match status" value="1"/>
</dbReference>
<protein>
    <recommendedName>
        <fullName evidence="6">RNA polymerase sigma factor</fullName>
    </recommendedName>
</protein>
<dbReference type="Gene3D" id="1.20.120.1810">
    <property type="match status" value="1"/>
</dbReference>
<dbReference type="OrthoDB" id="7830913at2"/>
<dbReference type="InterPro" id="IPR014284">
    <property type="entry name" value="RNA_pol_sigma-70_dom"/>
</dbReference>
<dbReference type="Pfam" id="PF04542">
    <property type="entry name" value="Sigma70_r2"/>
    <property type="match status" value="1"/>
</dbReference>
<dbReference type="InterPro" id="IPR013325">
    <property type="entry name" value="RNA_pol_sigma_r2"/>
</dbReference>
<evidence type="ECO:0000256" key="1">
    <source>
        <dbReference type="ARBA" id="ARBA00007788"/>
    </source>
</evidence>
<dbReference type="InterPro" id="IPR000943">
    <property type="entry name" value="RNA_pol_sigma70"/>
</dbReference>
<comment type="function">
    <text evidence="6">Sigma factors are initiation factors that promote the attachment of RNA polymerase to specific initiation sites and are then released.</text>
</comment>
<dbReference type="NCBIfam" id="TIGR02937">
    <property type="entry name" value="sigma70-ECF"/>
    <property type="match status" value="1"/>
</dbReference>
<gene>
    <name evidence="7" type="ORF">ENH63_11425</name>
</gene>
<dbReference type="Proteomes" id="UP000885704">
    <property type="component" value="Unassembled WGS sequence"/>
</dbReference>
<dbReference type="SUPFAM" id="SSF88946">
    <property type="entry name" value="Sigma2 domain of RNA polymerase sigma factors"/>
    <property type="match status" value="1"/>
</dbReference>
<name>A0A7V1F1J2_9RHOB</name>
<comment type="caution">
    <text evidence="7">The sequence shown here is derived from an EMBL/GenBank/DDBJ whole genome shotgun (WGS) entry which is preliminary data.</text>
</comment>
<evidence type="ECO:0000256" key="4">
    <source>
        <dbReference type="ARBA" id="ARBA00023125"/>
    </source>
</evidence>
<dbReference type="InterPro" id="IPR013324">
    <property type="entry name" value="RNA_pol_sigma_r3/r4-like"/>
</dbReference>